<evidence type="ECO:0000313" key="4">
    <source>
        <dbReference type="EMBL" id="KOG86190.1"/>
    </source>
</evidence>
<evidence type="ECO:0000313" key="5">
    <source>
        <dbReference type="Proteomes" id="UP000037020"/>
    </source>
</evidence>
<dbReference type="Pfam" id="PF00011">
    <property type="entry name" value="HSP20"/>
    <property type="match status" value="1"/>
</dbReference>
<comment type="caution">
    <text evidence="4">The sequence shown here is derived from an EMBL/GenBank/DDBJ whole genome shotgun (WGS) entry which is preliminary data.</text>
</comment>
<dbReference type="CDD" id="cd06464">
    <property type="entry name" value="ACD_sHsps-like"/>
    <property type="match status" value="1"/>
</dbReference>
<evidence type="ECO:0000259" key="3">
    <source>
        <dbReference type="PROSITE" id="PS01031"/>
    </source>
</evidence>
<evidence type="ECO:0000256" key="1">
    <source>
        <dbReference type="PROSITE-ProRule" id="PRU00285"/>
    </source>
</evidence>
<proteinExistence type="inferred from homology"/>
<dbReference type="EMBL" id="LGUT01002985">
    <property type="protein sequence ID" value="KOG86190.1"/>
    <property type="molecule type" value="Genomic_DNA"/>
</dbReference>
<reference evidence="4 5" key="1">
    <citation type="submission" date="2015-07" db="EMBL/GenBank/DDBJ databases">
        <authorList>
            <person name="Ju K.-S."/>
            <person name="Doroghazi J.R."/>
            <person name="Metcalf W.W."/>
        </authorList>
    </citation>
    <scope>NUCLEOTIDE SEQUENCE [LARGE SCALE GENOMIC DNA]</scope>
    <source>
        <strain evidence="4 5">NRRL B-3589</strain>
    </source>
</reference>
<sequence>MIGWIESGIPGLHQAPGVHSIRIEQQVTESTYVLRAELPGIDPADVEISVTGDVLTLRTERTERTETEARSDHSEFRYGAFARAVRLPVGARGDEATADYKDGVLTITIPLPETKTGTTTIPVRHG</sequence>
<accession>A0ABR5IYG5</accession>
<organism evidence="4 5">
    <name type="scientific">Streptomyces varsoviensis</name>
    <dbReference type="NCBI Taxonomy" id="67373"/>
    <lineage>
        <taxon>Bacteria</taxon>
        <taxon>Bacillati</taxon>
        <taxon>Actinomycetota</taxon>
        <taxon>Actinomycetes</taxon>
        <taxon>Kitasatosporales</taxon>
        <taxon>Streptomycetaceae</taxon>
        <taxon>Streptomyces</taxon>
    </lineage>
</organism>
<comment type="similarity">
    <text evidence="1 2">Belongs to the small heat shock protein (HSP20) family.</text>
</comment>
<evidence type="ECO:0000256" key="2">
    <source>
        <dbReference type="RuleBase" id="RU003616"/>
    </source>
</evidence>
<dbReference type="SUPFAM" id="SSF49764">
    <property type="entry name" value="HSP20-like chaperones"/>
    <property type="match status" value="1"/>
</dbReference>
<dbReference type="Gene3D" id="2.60.40.790">
    <property type="match status" value="1"/>
</dbReference>
<dbReference type="PROSITE" id="PS01031">
    <property type="entry name" value="SHSP"/>
    <property type="match status" value="1"/>
</dbReference>
<keyword evidence="5" id="KW-1185">Reference proteome</keyword>
<protein>
    <submittedName>
        <fullName evidence="4">Molecular chaperone Hsp20</fullName>
    </submittedName>
</protein>
<name>A0ABR5IYG5_9ACTN</name>
<dbReference type="InterPro" id="IPR002068">
    <property type="entry name" value="A-crystallin/Hsp20_dom"/>
</dbReference>
<feature type="domain" description="SHSP" evidence="3">
    <location>
        <begin position="14"/>
        <end position="126"/>
    </location>
</feature>
<gene>
    <name evidence="4" type="ORF">ADK38_32450</name>
</gene>
<dbReference type="InterPro" id="IPR031107">
    <property type="entry name" value="Small_HSP"/>
</dbReference>
<dbReference type="Proteomes" id="UP000037020">
    <property type="component" value="Unassembled WGS sequence"/>
</dbReference>
<dbReference type="InterPro" id="IPR008978">
    <property type="entry name" value="HSP20-like_chaperone"/>
</dbReference>
<dbReference type="PANTHER" id="PTHR11527">
    <property type="entry name" value="HEAT-SHOCK PROTEIN 20 FAMILY MEMBER"/>
    <property type="match status" value="1"/>
</dbReference>